<keyword evidence="1" id="KW-0251">Elongation factor</keyword>
<evidence type="ECO:0000313" key="2">
    <source>
        <dbReference type="Proteomes" id="UP000015462"/>
    </source>
</evidence>
<reference evidence="1 2" key="1">
    <citation type="journal article" date="2013" name="Genome Announc.">
        <title>Genome Sequence of the Pyrene- and Fluoranthene-Degrading Bacterium Cycloclasticus sp. Strain PY97M.</title>
        <authorList>
            <person name="Cui Z."/>
            <person name="Xu G."/>
            <person name="Li Q."/>
            <person name="Gao W."/>
            <person name="Zheng L."/>
        </authorList>
    </citation>
    <scope>NUCLEOTIDE SEQUENCE [LARGE SCALE GENOMIC DNA]</scope>
    <source>
        <strain evidence="1 2">PY97M</strain>
    </source>
</reference>
<keyword evidence="1" id="KW-0648">Protein biosynthesis</keyword>
<dbReference type="AlphaFoldDB" id="A0AB33Z3Z2"/>
<dbReference type="GO" id="GO:0003746">
    <property type="term" value="F:translation elongation factor activity"/>
    <property type="evidence" value="ECO:0007669"/>
    <property type="project" value="UniProtKB-KW"/>
</dbReference>
<evidence type="ECO:0000313" key="1">
    <source>
        <dbReference type="EMBL" id="EPD13646.1"/>
    </source>
</evidence>
<dbReference type="EMBL" id="ASHL01000002">
    <property type="protein sequence ID" value="EPD13646.1"/>
    <property type="molecule type" value="Genomic_DNA"/>
</dbReference>
<comment type="caution">
    <text evidence="1">The sequence shown here is derived from an EMBL/GenBank/DDBJ whole genome shotgun (WGS) entry which is preliminary data.</text>
</comment>
<gene>
    <name evidence="1" type="ORF">L196_03896</name>
</gene>
<dbReference type="RefSeq" id="WP_016390026.1">
    <property type="nucleotide sequence ID" value="NZ_KE646806.1"/>
</dbReference>
<protein>
    <submittedName>
        <fullName evidence="1">GTPase-translation elongation factor</fullName>
    </submittedName>
</protein>
<sequence>MDMHKKFTDRIGPVVTKSHVDLPFEPNTRSCQEWVDDLPILDAASTAGMMLTATQGLLSTTVAPYTEFKISEVVSPYVIKLTTLYLKATEGTKLPLSQKQAELSTQTLKVLTNAQAVYQNIICSAYFAKNSADESGDDTPIFSKHQKGLIIHRAVELLGIIQFFESLVYKPTDAGFWNALNALFTLAEDLQVHQLDYLKVNGNSHTTIENEFKKIHFFKLARPNRFRQGDIKTIQRILSLQANNITMSSNQEVSTSFYIDLSSSKPISHVATLKEHDQCRFIDNKLLVQFIQSDQLVAPERQVTISMTPEKPILSKKVIQQLLPSWSTQQSRQSPRYEQTEELTVYPGFDSVIRALVLKQNPDYFGKKPAQTTKPRHDFGIDNLHLIPIEERYKSQHTINDTDVNKALKASAENSLSANSIWTKNLIKPGEKGHSMEATMNDISLQGLRFQIAANNQALLNANDLIGIQTKTGPLQLAIIRRINKLEDGDISVGVEMMSPNLKIANIKFHNKELPPKPAIFLQGIPSIHQPDSIITPLLLNNTAKSIILKTKDTLNTYRLDKLIETNQVFNHYTVLKESDLDYGKQ</sequence>
<organism evidence="1 2">
    <name type="scientific">Cycloclasticus pugetii</name>
    <dbReference type="NCBI Taxonomy" id="34068"/>
    <lineage>
        <taxon>Bacteria</taxon>
        <taxon>Pseudomonadati</taxon>
        <taxon>Pseudomonadota</taxon>
        <taxon>Gammaproteobacteria</taxon>
        <taxon>Thiotrichales</taxon>
        <taxon>Piscirickettsiaceae</taxon>
        <taxon>Cycloclasticus</taxon>
    </lineage>
</organism>
<dbReference type="Proteomes" id="UP000015462">
    <property type="component" value="Unassembled WGS sequence"/>
</dbReference>
<name>A0AB33Z3Z2_9GAMM</name>
<keyword evidence="2" id="KW-1185">Reference proteome</keyword>
<proteinExistence type="predicted"/>
<accession>A0AB33Z3Z2</accession>